<accession>A0A9D2EXE6</accession>
<dbReference type="Proteomes" id="UP000824062">
    <property type="component" value="Unassembled WGS sequence"/>
</dbReference>
<evidence type="ECO:0000256" key="1">
    <source>
        <dbReference type="SAM" id="MobiDB-lite"/>
    </source>
</evidence>
<protein>
    <submittedName>
        <fullName evidence="2">Uncharacterized protein</fullName>
    </submittedName>
</protein>
<dbReference type="NCBIfam" id="NF041770">
    <property type="entry name" value="CFI_box_CTERM"/>
    <property type="match status" value="1"/>
</dbReference>
<dbReference type="InterPro" id="IPR049886">
    <property type="entry name" value="CFI_box_CTERM_dom"/>
</dbReference>
<comment type="caution">
    <text evidence="2">The sequence shown here is derived from an EMBL/GenBank/DDBJ whole genome shotgun (WGS) entry which is preliminary data.</text>
</comment>
<dbReference type="AlphaFoldDB" id="A0A9D2EXE6"/>
<organism evidence="2 3">
    <name type="scientific">Candidatus Olsenella pullistercoris</name>
    <dbReference type="NCBI Taxonomy" id="2838712"/>
    <lineage>
        <taxon>Bacteria</taxon>
        <taxon>Bacillati</taxon>
        <taxon>Actinomycetota</taxon>
        <taxon>Coriobacteriia</taxon>
        <taxon>Coriobacteriales</taxon>
        <taxon>Atopobiaceae</taxon>
        <taxon>Olsenella</taxon>
    </lineage>
</organism>
<sequence>MASELFFFATIDTFDGIVREFLDCCDCSTEDELKLTVTTARLSQNLLNPWKNYPGPYKWNYCPSDISDEMLMKLEIGTYLAMKMKLDGSNPQERALIAKLNQMENDFGKAMDAQEKKQSANRTSSSSSSSTSSGGCYIATCVYGSYDCPEVWVLRRFRDQFLADNPFGRAFIRMYYAVSPRLVDRFGNSTCLKSRIKPYLDKLVSACLKRGYSCLPYQD</sequence>
<reference evidence="2" key="2">
    <citation type="submission" date="2021-04" db="EMBL/GenBank/DDBJ databases">
        <authorList>
            <person name="Gilroy R."/>
        </authorList>
    </citation>
    <scope>NUCLEOTIDE SEQUENCE</scope>
    <source>
        <strain evidence="2">ChiHjej12B11-14209</strain>
    </source>
</reference>
<feature type="compositionally biased region" description="Low complexity" evidence="1">
    <location>
        <begin position="123"/>
        <end position="133"/>
    </location>
</feature>
<gene>
    <name evidence="2" type="ORF">IAA19_01475</name>
</gene>
<evidence type="ECO:0000313" key="3">
    <source>
        <dbReference type="Proteomes" id="UP000824062"/>
    </source>
</evidence>
<evidence type="ECO:0000313" key="2">
    <source>
        <dbReference type="EMBL" id="HIZ45679.1"/>
    </source>
</evidence>
<reference evidence="2" key="1">
    <citation type="journal article" date="2021" name="PeerJ">
        <title>Extensive microbial diversity within the chicken gut microbiome revealed by metagenomics and culture.</title>
        <authorList>
            <person name="Gilroy R."/>
            <person name="Ravi A."/>
            <person name="Getino M."/>
            <person name="Pursley I."/>
            <person name="Horton D.L."/>
            <person name="Alikhan N.F."/>
            <person name="Baker D."/>
            <person name="Gharbi K."/>
            <person name="Hall N."/>
            <person name="Watson M."/>
            <person name="Adriaenssens E.M."/>
            <person name="Foster-Nyarko E."/>
            <person name="Jarju S."/>
            <person name="Secka A."/>
            <person name="Antonio M."/>
            <person name="Oren A."/>
            <person name="Chaudhuri R.R."/>
            <person name="La Ragione R."/>
            <person name="Hildebrand F."/>
            <person name="Pallen M.J."/>
        </authorList>
    </citation>
    <scope>NUCLEOTIDE SEQUENCE</scope>
    <source>
        <strain evidence="2">ChiHjej12B11-14209</strain>
    </source>
</reference>
<feature type="region of interest" description="Disordered" evidence="1">
    <location>
        <begin position="111"/>
        <end position="133"/>
    </location>
</feature>
<proteinExistence type="predicted"/>
<dbReference type="EMBL" id="DXBM01000018">
    <property type="protein sequence ID" value="HIZ45679.1"/>
    <property type="molecule type" value="Genomic_DNA"/>
</dbReference>
<name>A0A9D2EXE6_9ACTN</name>